<dbReference type="Proteomes" id="UP001432222">
    <property type="component" value="Chromosome"/>
</dbReference>
<feature type="DNA-binding region" description="H-T-H motif" evidence="4">
    <location>
        <begin position="99"/>
        <end position="118"/>
    </location>
</feature>
<evidence type="ECO:0000256" key="5">
    <source>
        <dbReference type="SAM" id="MobiDB-lite"/>
    </source>
</evidence>
<keyword evidence="8" id="KW-1185">Reference proteome</keyword>
<evidence type="ECO:0000256" key="4">
    <source>
        <dbReference type="PROSITE-ProRule" id="PRU00335"/>
    </source>
</evidence>
<dbReference type="EMBL" id="CP108110">
    <property type="protein sequence ID" value="WUQ83176.1"/>
    <property type="molecule type" value="Genomic_DNA"/>
</dbReference>
<evidence type="ECO:0000256" key="3">
    <source>
        <dbReference type="ARBA" id="ARBA00023163"/>
    </source>
</evidence>
<name>A0ABZ1TZ22_9ACTN</name>
<dbReference type="InterPro" id="IPR011075">
    <property type="entry name" value="TetR_C"/>
</dbReference>
<dbReference type="InterPro" id="IPR050109">
    <property type="entry name" value="HTH-type_TetR-like_transc_reg"/>
</dbReference>
<keyword evidence="3" id="KW-0804">Transcription</keyword>
<dbReference type="PANTHER" id="PTHR30055">
    <property type="entry name" value="HTH-TYPE TRANSCRIPTIONAL REGULATOR RUTR"/>
    <property type="match status" value="1"/>
</dbReference>
<dbReference type="InterPro" id="IPR009057">
    <property type="entry name" value="Homeodomain-like_sf"/>
</dbReference>
<gene>
    <name evidence="7" type="ORF">OHA16_09435</name>
</gene>
<dbReference type="RefSeq" id="WP_328954208.1">
    <property type="nucleotide sequence ID" value="NZ_CP108110.1"/>
</dbReference>
<keyword evidence="1" id="KW-0805">Transcription regulation</keyword>
<dbReference type="PRINTS" id="PR00455">
    <property type="entry name" value="HTHTETR"/>
</dbReference>
<accession>A0ABZ1TZ22</accession>
<feature type="compositionally biased region" description="Low complexity" evidence="5">
    <location>
        <begin position="36"/>
        <end position="57"/>
    </location>
</feature>
<evidence type="ECO:0000313" key="7">
    <source>
        <dbReference type="EMBL" id="WUQ83176.1"/>
    </source>
</evidence>
<dbReference type="InterPro" id="IPR001647">
    <property type="entry name" value="HTH_TetR"/>
</dbReference>
<reference evidence="7" key="1">
    <citation type="submission" date="2022-10" db="EMBL/GenBank/DDBJ databases">
        <title>The complete genomes of actinobacterial strains from the NBC collection.</title>
        <authorList>
            <person name="Joergensen T.S."/>
            <person name="Alvarez Arevalo M."/>
            <person name="Sterndorff E.B."/>
            <person name="Faurdal D."/>
            <person name="Vuksanovic O."/>
            <person name="Mourched A.-S."/>
            <person name="Charusanti P."/>
            <person name="Shaw S."/>
            <person name="Blin K."/>
            <person name="Weber T."/>
        </authorList>
    </citation>
    <scope>NUCLEOTIDE SEQUENCE</scope>
    <source>
        <strain evidence="7">NBC_00222</strain>
    </source>
</reference>
<dbReference type="PROSITE" id="PS50977">
    <property type="entry name" value="HTH_TETR_2"/>
    <property type="match status" value="1"/>
</dbReference>
<feature type="region of interest" description="Disordered" evidence="5">
    <location>
        <begin position="1"/>
        <end position="72"/>
    </location>
</feature>
<protein>
    <submittedName>
        <fullName evidence="7">TetR/AcrR family transcriptional regulator</fullName>
    </submittedName>
</protein>
<dbReference type="Pfam" id="PF16859">
    <property type="entry name" value="TetR_C_11"/>
    <property type="match status" value="1"/>
</dbReference>
<sequence>MTATVINGQQPPPDKDHAAIAAQPRPATGSRSGASRVAGDRAIGGRAAGAARAAEAGRSADKGDAGSAGGSGRRSEAARLAVLNAADDLLVEQGFEGLTIEGIAAAAGVAKQTIYRWWKSKVDILFDNLVLDAATGLAWPAETPADPADLRAYIHRFADFLGAAPAGKVLQALLGHAQLDARTAELLHGGFLDALRARDIAHTRACLGATTDEDSTDEDAIDEAAVLLDALLAPLYHRALVLRRPLDPAFVDALLDQHLPG</sequence>
<dbReference type="Gene3D" id="1.10.10.60">
    <property type="entry name" value="Homeodomain-like"/>
    <property type="match status" value="1"/>
</dbReference>
<dbReference type="Gene3D" id="1.10.357.10">
    <property type="entry name" value="Tetracycline Repressor, domain 2"/>
    <property type="match status" value="1"/>
</dbReference>
<evidence type="ECO:0000313" key="8">
    <source>
        <dbReference type="Proteomes" id="UP001432222"/>
    </source>
</evidence>
<dbReference type="SUPFAM" id="SSF46689">
    <property type="entry name" value="Homeodomain-like"/>
    <property type="match status" value="1"/>
</dbReference>
<dbReference type="Pfam" id="PF00440">
    <property type="entry name" value="TetR_N"/>
    <property type="match status" value="1"/>
</dbReference>
<feature type="domain" description="HTH tetR-type" evidence="6">
    <location>
        <begin position="76"/>
        <end position="136"/>
    </location>
</feature>
<dbReference type="SUPFAM" id="SSF48498">
    <property type="entry name" value="Tetracyclin repressor-like, C-terminal domain"/>
    <property type="match status" value="1"/>
</dbReference>
<evidence type="ECO:0000256" key="2">
    <source>
        <dbReference type="ARBA" id="ARBA00023125"/>
    </source>
</evidence>
<organism evidence="7 8">
    <name type="scientific">Kitasatospora purpeofusca</name>
    <dbReference type="NCBI Taxonomy" id="67352"/>
    <lineage>
        <taxon>Bacteria</taxon>
        <taxon>Bacillati</taxon>
        <taxon>Actinomycetota</taxon>
        <taxon>Actinomycetes</taxon>
        <taxon>Kitasatosporales</taxon>
        <taxon>Streptomycetaceae</taxon>
        <taxon>Kitasatospora</taxon>
    </lineage>
</organism>
<proteinExistence type="predicted"/>
<evidence type="ECO:0000259" key="6">
    <source>
        <dbReference type="PROSITE" id="PS50977"/>
    </source>
</evidence>
<keyword evidence="2 4" id="KW-0238">DNA-binding</keyword>
<dbReference type="InterPro" id="IPR036271">
    <property type="entry name" value="Tet_transcr_reg_TetR-rel_C_sf"/>
</dbReference>
<dbReference type="PANTHER" id="PTHR30055:SF148">
    <property type="entry name" value="TETR-FAMILY TRANSCRIPTIONAL REGULATOR"/>
    <property type="match status" value="1"/>
</dbReference>
<evidence type="ECO:0000256" key="1">
    <source>
        <dbReference type="ARBA" id="ARBA00023015"/>
    </source>
</evidence>